<keyword evidence="5 7" id="KW-0472">Membrane</keyword>
<feature type="transmembrane region" description="Helical" evidence="7">
    <location>
        <begin position="28"/>
        <end position="49"/>
    </location>
</feature>
<dbReference type="PANTHER" id="PTHR38459">
    <property type="entry name" value="PROPHAGE BACTOPRENOL-LINKED GLUCOSE TRANSLOCASE HOMOLOG"/>
    <property type="match status" value="1"/>
</dbReference>
<keyword evidence="4 7" id="KW-1133">Transmembrane helix</keyword>
<organism evidence="9 10">
    <name type="scientific">Streptomyces ortus</name>
    <dbReference type="NCBI Taxonomy" id="2867268"/>
    <lineage>
        <taxon>Bacteria</taxon>
        <taxon>Bacillati</taxon>
        <taxon>Actinomycetota</taxon>
        <taxon>Actinomycetes</taxon>
        <taxon>Kitasatosporales</taxon>
        <taxon>Streptomycetaceae</taxon>
        <taxon>Streptomyces</taxon>
    </lineage>
</organism>
<evidence type="ECO:0000313" key="9">
    <source>
        <dbReference type="EMBL" id="MCX4233935.1"/>
    </source>
</evidence>
<feature type="region of interest" description="Disordered" evidence="6">
    <location>
        <begin position="170"/>
        <end position="190"/>
    </location>
</feature>
<feature type="transmembrane region" description="Helical" evidence="7">
    <location>
        <begin position="61"/>
        <end position="81"/>
    </location>
</feature>
<evidence type="ECO:0000256" key="4">
    <source>
        <dbReference type="ARBA" id="ARBA00022989"/>
    </source>
</evidence>
<evidence type="ECO:0000256" key="6">
    <source>
        <dbReference type="SAM" id="MobiDB-lite"/>
    </source>
</evidence>
<evidence type="ECO:0000259" key="8">
    <source>
        <dbReference type="Pfam" id="PF04138"/>
    </source>
</evidence>
<dbReference type="InterPro" id="IPR051401">
    <property type="entry name" value="GtrA_CellWall_Glycosyl"/>
</dbReference>
<accession>A0ABT3V2F0</accession>
<gene>
    <name evidence="9" type="ORF">K3769_14350</name>
</gene>
<dbReference type="EMBL" id="JAIFZO010000002">
    <property type="protein sequence ID" value="MCX4233935.1"/>
    <property type="molecule type" value="Genomic_DNA"/>
</dbReference>
<feature type="domain" description="GtrA/DPMS transmembrane" evidence="8">
    <location>
        <begin position="30"/>
        <end position="150"/>
    </location>
</feature>
<proteinExistence type="inferred from homology"/>
<dbReference type="Pfam" id="PF04138">
    <property type="entry name" value="GtrA_DPMS_TM"/>
    <property type="match status" value="1"/>
</dbReference>
<dbReference type="Proteomes" id="UP001165590">
    <property type="component" value="Unassembled WGS sequence"/>
</dbReference>
<evidence type="ECO:0000256" key="1">
    <source>
        <dbReference type="ARBA" id="ARBA00004141"/>
    </source>
</evidence>
<evidence type="ECO:0000256" key="2">
    <source>
        <dbReference type="ARBA" id="ARBA00009399"/>
    </source>
</evidence>
<comment type="similarity">
    <text evidence="2">Belongs to the GtrA family.</text>
</comment>
<evidence type="ECO:0000256" key="3">
    <source>
        <dbReference type="ARBA" id="ARBA00022692"/>
    </source>
</evidence>
<dbReference type="RefSeq" id="WP_267031371.1">
    <property type="nucleotide sequence ID" value="NZ_JAIFZO010000002.1"/>
</dbReference>
<sequence length="190" mass="21075">MGTAGKRGAHARQASAVRLRIERLTREIAKFGAVGGAGLLVNLITFNLVRSTTDLQVVRASVIATVVAIVSNYIGFRYFTYRDRDKSGRTRELTLFVLFSAIGLVIENGILFAATYGLGFDSPLASNVFKFVGIGIATLFRFWSYRTWVFRVAAVHVPVPEAESFLGNPTPYLEEDRPPAQGFRQIQRTR</sequence>
<name>A0ABT3V2F0_9ACTN</name>
<evidence type="ECO:0000256" key="5">
    <source>
        <dbReference type="ARBA" id="ARBA00023136"/>
    </source>
</evidence>
<evidence type="ECO:0000313" key="10">
    <source>
        <dbReference type="Proteomes" id="UP001165590"/>
    </source>
</evidence>
<comment type="subcellular location">
    <subcellularLocation>
        <location evidence="1">Membrane</location>
        <topology evidence="1">Multi-pass membrane protein</topology>
    </subcellularLocation>
</comment>
<protein>
    <submittedName>
        <fullName evidence="9">GtrA family protein</fullName>
    </submittedName>
</protein>
<keyword evidence="3 7" id="KW-0812">Transmembrane</keyword>
<feature type="transmembrane region" description="Helical" evidence="7">
    <location>
        <begin position="124"/>
        <end position="143"/>
    </location>
</feature>
<feature type="transmembrane region" description="Helical" evidence="7">
    <location>
        <begin position="93"/>
        <end position="118"/>
    </location>
</feature>
<reference evidence="9" key="1">
    <citation type="journal article" date="2022" name="bioRxiv">
        <title>Discovery and biosynthetic assessment of Streptomyces ortus sp nov. isolated from a deep-sea sponge.</title>
        <authorList>
            <person name="Williams S.E."/>
        </authorList>
    </citation>
    <scope>NUCLEOTIDE SEQUENCE</scope>
    <source>
        <strain evidence="9">A15ISP2-DRY2</strain>
    </source>
</reference>
<keyword evidence="10" id="KW-1185">Reference proteome</keyword>
<dbReference type="InterPro" id="IPR007267">
    <property type="entry name" value="GtrA_DPMS_TM"/>
</dbReference>
<dbReference type="PANTHER" id="PTHR38459:SF1">
    <property type="entry name" value="PROPHAGE BACTOPRENOL-LINKED GLUCOSE TRANSLOCASE HOMOLOG"/>
    <property type="match status" value="1"/>
</dbReference>
<comment type="caution">
    <text evidence="9">The sequence shown here is derived from an EMBL/GenBank/DDBJ whole genome shotgun (WGS) entry which is preliminary data.</text>
</comment>
<evidence type="ECO:0000256" key="7">
    <source>
        <dbReference type="SAM" id="Phobius"/>
    </source>
</evidence>